<accession>A0ABT1P5D7</accession>
<protein>
    <submittedName>
        <fullName evidence="3">DUF1990 domain-containing protein</fullName>
    </submittedName>
</protein>
<name>A0ABT1P5D7_9ACTN</name>
<gene>
    <name evidence="3" type="ORF">NON19_00655</name>
</gene>
<dbReference type="Proteomes" id="UP001206206">
    <property type="component" value="Unassembled WGS sequence"/>
</dbReference>
<keyword evidence="4" id="KW-1185">Reference proteome</keyword>
<dbReference type="InterPro" id="IPR014457">
    <property type="entry name" value="UCP010260"/>
</dbReference>
<evidence type="ECO:0000256" key="1">
    <source>
        <dbReference type="SAM" id="MobiDB-lite"/>
    </source>
</evidence>
<evidence type="ECO:0000259" key="2">
    <source>
        <dbReference type="Pfam" id="PF09348"/>
    </source>
</evidence>
<evidence type="ECO:0000313" key="3">
    <source>
        <dbReference type="EMBL" id="MCQ4040565.1"/>
    </source>
</evidence>
<comment type="caution">
    <text evidence="3">The sequence shown here is derived from an EMBL/GenBank/DDBJ whole genome shotgun (WGS) entry which is preliminary data.</text>
</comment>
<feature type="domain" description="DUF1990" evidence="2">
    <location>
        <begin position="5"/>
        <end position="160"/>
    </location>
</feature>
<evidence type="ECO:0000313" key="4">
    <source>
        <dbReference type="Proteomes" id="UP001206206"/>
    </source>
</evidence>
<dbReference type="PANTHER" id="PTHR34202:SF1">
    <property type="entry name" value="UPF0548 PROTEIN"/>
    <property type="match status" value="1"/>
</dbReference>
<dbReference type="Pfam" id="PF09348">
    <property type="entry name" value="DUF1990"/>
    <property type="match status" value="1"/>
</dbReference>
<dbReference type="EMBL" id="JANFNH010000001">
    <property type="protein sequence ID" value="MCQ4040565.1"/>
    <property type="molecule type" value="Genomic_DNA"/>
</dbReference>
<proteinExistence type="predicted"/>
<feature type="region of interest" description="Disordered" evidence="1">
    <location>
        <begin position="175"/>
        <end position="198"/>
    </location>
</feature>
<dbReference type="PANTHER" id="PTHR34202">
    <property type="entry name" value="UPF0548 PROTEIN"/>
    <property type="match status" value="1"/>
</dbReference>
<dbReference type="RefSeq" id="WP_255924514.1">
    <property type="nucleotide sequence ID" value="NZ_JANFNH010000001.1"/>
</dbReference>
<sequence length="198" mass="21248">MGGFTYDEVGATRRIRELPPPGYHFFRVRTRIGDGPSALAAAGAAVLDWRMHRAMGVRIDATATRAAPGVRVVVGLGIGRWRIHAPCEVVWTVREPHRIGFAYGTLAGHPECGEESFTVERAADGAAWLSVTAFSRAASWYLRAAGPLGRALQRVYARWCGVTLRRLTRAAMTGAGAGEADPANASSVNRMDGSKEGN</sequence>
<reference evidence="3 4" key="1">
    <citation type="submission" date="2022-06" db="EMBL/GenBank/DDBJ databases">
        <title>Draft genome sequence of type strain Streptomyces rubrisoli DSM 42083.</title>
        <authorList>
            <person name="Duangmal K."/>
            <person name="Klaysubun C."/>
        </authorList>
    </citation>
    <scope>NUCLEOTIDE SEQUENCE [LARGE SCALE GENOMIC DNA]</scope>
    <source>
        <strain evidence="3 4">DSM 42083</strain>
    </source>
</reference>
<dbReference type="PIRSF" id="PIRSF010260">
    <property type="entry name" value="UCP010260"/>
    <property type="match status" value="1"/>
</dbReference>
<organism evidence="3 4">
    <name type="scientific">Streptantibioticus rubrisoli</name>
    <dbReference type="NCBI Taxonomy" id="1387313"/>
    <lineage>
        <taxon>Bacteria</taxon>
        <taxon>Bacillati</taxon>
        <taxon>Actinomycetota</taxon>
        <taxon>Actinomycetes</taxon>
        <taxon>Kitasatosporales</taxon>
        <taxon>Streptomycetaceae</taxon>
        <taxon>Streptantibioticus</taxon>
    </lineage>
</organism>
<dbReference type="InterPro" id="IPR018960">
    <property type="entry name" value="DUF1990"/>
</dbReference>